<dbReference type="Proteomes" id="UP001141806">
    <property type="component" value="Unassembled WGS sequence"/>
</dbReference>
<dbReference type="PANTHER" id="PTHR35107:SF2">
    <property type="entry name" value="EXPRESSED PROTEIN"/>
    <property type="match status" value="1"/>
</dbReference>
<dbReference type="PANTHER" id="PTHR35107">
    <property type="entry name" value="EXPRESSED PROTEIN"/>
    <property type="match status" value="1"/>
</dbReference>
<feature type="signal peptide" evidence="2">
    <location>
        <begin position="1"/>
        <end position="24"/>
    </location>
</feature>
<organism evidence="3 4">
    <name type="scientific">Protea cynaroides</name>
    <dbReference type="NCBI Taxonomy" id="273540"/>
    <lineage>
        <taxon>Eukaryota</taxon>
        <taxon>Viridiplantae</taxon>
        <taxon>Streptophyta</taxon>
        <taxon>Embryophyta</taxon>
        <taxon>Tracheophyta</taxon>
        <taxon>Spermatophyta</taxon>
        <taxon>Magnoliopsida</taxon>
        <taxon>Proteales</taxon>
        <taxon>Proteaceae</taxon>
        <taxon>Protea</taxon>
    </lineage>
</organism>
<keyword evidence="4" id="KW-1185">Reference proteome</keyword>
<comment type="caution">
    <text evidence="3">The sequence shown here is derived from an EMBL/GenBank/DDBJ whole genome shotgun (WGS) entry which is preliminary data.</text>
</comment>
<name>A0A9Q0KQX1_9MAGN</name>
<dbReference type="AlphaFoldDB" id="A0A9Q0KQX1"/>
<keyword evidence="1" id="KW-1133">Transmembrane helix</keyword>
<keyword evidence="1" id="KW-0812">Transmembrane</keyword>
<sequence>MASISGRFLIGFIFLGLLAIGTNARPGVHFHPCKTLFISYTISSIKSPLSEDPNNPNPSGFLTVFSEIREFNPRIILPSGPSVEFIAHGGRPDLRHPIRYSHGNDVVKPDIGRPPYPFGFFGIGSLRERTKDILSVVVALLFGVVCGALTSATIDYDVKKMGYVKIPDDPVAAPVKEVFLEAILSVDQEEFLRFAGDAKAMFDYRGVGGRCATLRDFLISNSSQH</sequence>
<evidence type="ECO:0000256" key="2">
    <source>
        <dbReference type="SAM" id="SignalP"/>
    </source>
</evidence>
<evidence type="ECO:0000313" key="4">
    <source>
        <dbReference type="Proteomes" id="UP001141806"/>
    </source>
</evidence>
<reference evidence="3" key="1">
    <citation type="journal article" date="2023" name="Plant J.">
        <title>The genome of the king protea, Protea cynaroides.</title>
        <authorList>
            <person name="Chang J."/>
            <person name="Duong T.A."/>
            <person name="Schoeman C."/>
            <person name="Ma X."/>
            <person name="Roodt D."/>
            <person name="Barker N."/>
            <person name="Li Z."/>
            <person name="Van de Peer Y."/>
            <person name="Mizrachi E."/>
        </authorList>
    </citation>
    <scope>NUCLEOTIDE SEQUENCE</scope>
    <source>
        <tissue evidence="3">Young leaves</tissue>
    </source>
</reference>
<dbReference type="EMBL" id="JAMYWD010000004">
    <property type="protein sequence ID" value="KAJ4975056.1"/>
    <property type="molecule type" value="Genomic_DNA"/>
</dbReference>
<feature type="chain" id="PRO_5040366274" description="Transmembrane protein" evidence="2">
    <location>
        <begin position="25"/>
        <end position="225"/>
    </location>
</feature>
<evidence type="ECO:0000256" key="1">
    <source>
        <dbReference type="SAM" id="Phobius"/>
    </source>
</evidence>
<accession>A0A9Q0KQX1</accession>
<gene>
    <name evidence="3" type="ORF">NE237_008230</name>
</gene>
<keyword evidence="2" id="KW-0732">Signal</keyword>
<proteinExistence type="predicted"/>
<dbReference type="OrthoDB" id="769005at2759"/>
<feature type="transmembrane region" description="Helical" evidence="1">
    <location>
        <begin position="133"/>
        <end position="154"/>
    </location>
</feature>
<evidence type="ECO:0008006" key="5">
    <source>
        <dbReference type="Google" id="ProtNLM"/>
    </source>
</evidence>
<evidence type="ECO:0000313" key="3">
    <source>
        <dbReference type="EMBL" id="KAJ4975056.1"/>
    </source>
</evidence>
<protein>
    <recommendedName>
        <fullName evidence="5">Transmembrane protein</fullName>
    </recommendedName>
</protein>
<keyword evidence="1" id="KW-0472">Membrane</keyword>